<feature type="domain" description="Transketolase N-terminal" evidence="4">
    <location>
        <begin position="35"/>
        <end position="276"/>
    </location>
</feature>
<keyword evidence="6" id="KW-1185">Reference proteome</keyword>
<dbReference type="InterPro" id="IPR005474">
    <property type="entry name" value="Transketolase_N"/>
</dbReference>
<accession>A0A4R4UA98</accession>
<dbReference type="Gene3D" id="3.40.50.970">
    <property type="match status" value="1"/>
</dbReference>
<dbReference type="Proteomes" id="UP000295258">
    <property type="component" value="Unassembled WGS sequence"/>
</dbReference>
<dbReference type="AlphaFoldDB" id="A0A4R4UA98"/>
<dbReference type="SUPFAM" id="SSF52518">
    <property type="entry name" value="Thiamin diphosphate-binding fold (THDP-binding)"/>
    <property type="match status" value="1"/>
</dbReference>
<organism evidence="5 6">
    <name type="scientific">Nonomuraea deserti</name>
    <dbReference type="NCBI Taxonomy" id="1848322"/>
    <lineage>
        <taxon>Bacteria</taxon>
        <taxon>Bacillati</taxon>
        <taxon>Actinomycetota</taxon>
        <taxon>Actinomycetes</taxon>
        <taxon>Streptosporangiales</taxon>
        <taxon>Streptosporangiaceae</taxon>
        <taxon>Nonomuraea</taxon>
    </lineage>
</organism>
<dbReference type="Pfam" id="PF00456">
    <property type="entry name" value="Transketolase_N"/>
    <property type="match status" value="1"/>
</dbReference>
<proteinExistence type="inferred from homology"/>
<evidence type="ECO:0000256" key="2">
    <source>
        <dbReference type="ARBA" id="ARBA00007131"/>
    </source>
</evidence>
<dbReference type="PANTHER" id="PTHR47514:SF1">
    <property type="entry name" value="TRANSKETOLASE N-TERMINAL SECTION-RELATED"/>
    <property type="match status" value="1"/>
</dbReference>
<evidence type="ECO:0000256" key="1">
    <source>
        <dbReference type="ARBA" id="ARBA00001964"/>
    </source>
</evidence>
<evidence type="ECO:0000313" key="6">
    <source>
        <dbReference type="Proteomes" id="UP000295258"/>
    </source>
</evidence>
<comment type="similarity">
    <text evidence="2">Belongs to the transketolase family.</text>
</comment>
<comment type="caution">
    <text evidence="5">The sequence shown here is derived from an EMBL/GenBank/DDBJ whole genome shotgun (WGS) entry which is preliminary data.</text>
</comment>
<reference evidence="5 6" key="1">
    <citation type="submission" date="2019-03" db="EMBL/GenBank/DDBJ databases">
        <title>Draft genome sequences of novel Actinobacteria.</title>
        <authorList>
            <person name="Sahin N."/>
            <person name="Ay H."/>
            <person name="Saygin H."/>
        </authorList>
    </citation>
    <scope>NUCLEOTIDE SEQUENCE [LARGE SCALE GENOMIC DNA]</scope>
    <source>
        <strain evidence="5 6">KC310</strain>
    </source>
</reference>
<dbReference type="PANTHER" id="PTHR47514">
    <property type="entry name" value="TRANSKETOLASE N-TERMINAL SECTION-RELATED"/>
    <property type="match status" value="1"/>
</dbReference>
<name>A0A4R4UA98_9ACTN</name>
<protein>
    <submittedName>
        <fullName evidence="5">Transketolase</fullName>
    </submittedName>
</protein>
<dbReference type="GO" id="GO:0000287">
    <property type="term" value="F:magnesium ion binding"/>
    <property type="evidence" value="ECO:0007669"/>
    <property type="project" value="UniProtKB-ARBA"/>
</dbReference>
<sequence length="292" mass="31208">MLPDHDAIGEWRRLRDRLAHADRAASAAALAALAGGIRRTVISTIHAAGLGHTGGDLSVTDILTTLYGAVLRIDPARPDWPERDRLILSKGHCSVALYTTLTTCGFFPADRLATFAAPLSPLNGHPSRKAVPGVETSSGPLGHGLPVGVGVAVGLRLRGSPARTVVVLGDGELQEGSNWEAAMTAAHRGLSSLTAVIDRNGLQQGARTGDTNDLEPLADKWRAFGWEVAEVDGHDHLALLDAVTAPRAEPRPRCVIARTVKGRGVSFMEDRVEWHHKVPDAEQTRMALEELR</sequence>
<dbReference type="EMBL" id="SMKO01000309">
    <property type="protein sequence ID" value="TDC85754.1"/>
    <property type="molecule type" value="Genomic_DNA"/>
</dbReference>
<evidence type="ECO:0000259" key="4">
    <source>
        <dbReference type="Pfam" id="PF00456"/>
    </source>
</evidence>
<evidence type="ECO:0000256" key="3">
    <source>
        <dbReference type="ARBA" id="ARBA00023052"/>
    </source>
</evidence>
<gene>
    <name evidence="5" type="ORF">E1292_48565</name>
</gene>
<dbReference type="CDD" id="cd02012">
    <property type="entry name" value="TPP_TK"/>
    <property type="match status" value="1"/>
</dbReference>
<evidence type="ECO:0000313" key="5">
    <source>
        <dbReference type="EMBL" id="TDC85754.1"/>
    </source>
</evidence>
<dbReference type="InterPro" id="IPR029061">
    <property type="entry name" value="THDP-binding"/>
</dbReference>
<comment type="cofactor">
    <cofactor evidence="1">
        <name>thiamine diphosphate</name>
        <dbReference type="ChEBI" id="CHEBI:58937"/>
    </cofactor>
</comment>
<keyword evidence="3" id="KW-0786">Thiamine pyrophosphate</keyword>